<proteinExistence type="predicted"/>
<protein>
    <submittedName>
        <fullName evidence="2">Protein ren (Modular protein) from prophage</fullName>
    </submittedName>
</protein>
<evidence type="ECO:0000313" key="2">
    <source>
        <dbReference type="EMBL" id="CAR07104.1"/>
    </source>
</evidence>
<dbReference type="AlphaFoldDB" id="B7MRZ0"/>
<organism evidence="2 3">
    <name type="scientific">Escherichia coli O81 (strain ED1a)</name>
    <dbReference type="NCBI Taxonomy" id="585397"/>
    <lineage>
        <taxon>Bacteria</taxon>
        <taxon>Pseudomonadati</taxon>
        <taxon>Pseudomonadota</taxon>
        <taxon>Gammaproteobacteria</taxon>
        <taxon>Enterobacterales</taxon>
        <taxon>Enterobacteriaceae</taxon>
        <taxon>Escherichia</taxon>
    </lineage>
</organism>
<dbReference type="Proteomes" id="UP000000748">
    <property type="component" value="Chromosome"/>
</dbReference>
<accession>B7MRZ0</accession>
<dbReference type="EMBL" id="CU928162">
    <property type="protein sequence ID" value="CAR07104.1"/>
    <property type="molecule type" value="Genomic_DNA"/>
</dbReference>
<feature type="region of interest" description="Disordered" evidence="1">
    <location>
        <begin position="1"/>
        <end position="26"/>
    </location>
</feature>
<reference evidence="3" key="1">
    <citation type="journal article" date="2009" name="PLoS Genet.">
        <title>Organised genome dynamics in the Escherichia coli species results in highly diverse adaptive paths.</title>
        <authorList>
            <person name="Touchon M."/>
            <person name="Hoede C."/>
            <person name="Tenaillon O."/>
            <person name="Barbe V."/>
            <person name="Baeriswyl S."/>
            <person name="Bidet P."/>
            <person name="Bingen E."/>
            <person name="Bonacorsi S."/>
            <person name="Bouchier C."/>
            <person name="Bouvet O."/>
            <person name="Calteau A."/>
            <person name="Chiapello H."/>
            <person name="Clermont O."/>
            <person name="Cruveiller S."/>
            <person name="Danchin A."/>
            <person name="Diard M."/>
            <person name="Dossat C."/>
            <person name="Karoui M.E."/>
            <person name="Frapy E."/>
            <person name="Garry L."/>
            <person name="Ghigo J.M."/>
            <person name="Gilles A.M."/>
            <person name="Johnson J."/>
            <person name="Le Bouguenec C."/>
            <person name="Lescat M."/>
            <person name="Mangenot S."/>
            <person name="Martinez-Jehanne V."/>
            <person name="Matic I."/>
            <person name="Nassif X."/>
            <person name="Oztas S."/>
            <person name="Petit M.A."/>
            <person name="Pichon C."/>
            <person name="Rouy Z."/>
            <person name="Ruf C.S."/>
            <person name="Schneider D."/>
            <person name="Tourret J."/>
            <person name="Vacherie B."/>
            <person name="Vallenet D."/>
            <person name="Medigue C."/>
            <person name="Rocha E.P.C."/>
            <person name="Denamur E."/>
        </authorList>
    </citation>
    <scope>NUCLEOTIDE SEQUENCE [LARGE SCALE GENOMIC DNA]</scope>
    <source>
        <strain evidence="3">ED1a</strain>
    </source>
</reference>
<gene>
    <name evidence="2" type="primary">ren</name>
    <name evidence="2" type="ordered locus">ECED1_0902</name>
</gene>
<dbReference type="KEGG" id="ecq:ECED1_0902"/>
<feature type="compositionally biased region" description="Polar residues" evidence="1">
    <location>
        <begin position="1"/>
        <end position="10"/>
    </location>
</feature>
<sequence length="135" mass="15655">MVGKFTGSTDRTPRTPEQRRSRQMKTPRMTGKVIILRYLETHARFSAPELVEKLGVKRTIINQAAGKMVREGLLVVDGYTDKITHYRKPTEKERLELERRAEQQQKPSVIQDCKRSEIMKRILFIYGAGEELPVI</sequence>
<dbReference type="HOGENOM" id="CLU_155770_0_0_6"/>
<name>B7MRZ0_ECO81</name>
<dbReference type="SUPFAM" id="SSF46785">
    <property type="entry name" value="Winged helix' DNA-binding domain"/>
    <property type="match status" value="1"/>
</dbReference>
<evidence type="ECO:0000256" key="1">
    <source>
        <dbReference type="SAM" id="MobiDB-lite"/>
    </source>
</evidence>
<dbReference type="InterPro" id="IPR036390">
    <property type="entry name" value="WH_DNA-bd_sf"/>
</dbReference>
<feature type="compositionally biased region" description="Basic and acidic residues" evidence="1">
    <location>
        <begin position="11"/>
        <end position="20"/>
    </location>
</feature>
<evidence type="ECO:0000313" key="3">
    <source>
        <dbReference type="Proteomes" id="UP000000748"/>
    </source>
</evidence>